<evidence type="ECO:0000256" key="13">
    <source>
        <dbReference type="ARBA" id="ARBA00022989"/>
    </source>
</evidence>
<evidence type="ECO:0000256" key="11">
    <source>
        <dbReference type="ARBA" id="ARBA00022777"/>
    </source>
</evidence>
<feature type="domain" description="FAD-binding PCMH-type" evidence="22">
    <location>
        <begin position="941"/>
        <end position="1151"/>
    </location>
</feature>
<dbReference type="InterPro" id="IPR036683">
    <property type="entry name" value="CO_DH_flav_C_dom_sf"/>
</dbReference>
<organism evidence="23 24">
    <name type="scientific">Riccia sorocarpa</name>
    <dbReference type="NCBI Taxonomy" id="122646"/>
    <lineage>
        <taxon>Eukaryota</taxon>
        <taxon>Viridiplantae</taxon>
        <taxon>Streptophyta</taxon>
        <taxon>Embryophyta</taxon>
        <taxon>Marchantiophyta</taxon>
        <taxon>Marchantiopsida</taxon>
        <taxon>Marchantiidae</taxon>
        <taxon>Marchantiales</taxon>
        <taxon>Ricciaceae</taxon>
        <taxon>Riccia</taxon>
    </lineage>
</organism>
<dbReference type="GO" id="GO:0002229">
    <property type="term" value="P:defense response to oomycetes"/>
    <property type="evidence" value="ECO:0007669"/>
    <property type="project" value="UniProtKB-ARBA"/>
</dbReference>
<dbReference type="SMART" id="SM00369">
    <property type="entry name" value="LRR_TYP"/>
    <property type="match status" value="5"/>
</dbReference>
<evidence type="ECO:0000256" key="14">
    <source>
        <dbReference type="ARBA" id="ARBA00023136"/>
    </source>
</evidence>
<proteinExistence type="inferred from homology"/>
<dbReference type="InterPro" id="IPR001611">
    <property type="entry name" value="Leu-rich_rpt"/>
</dbReference>
<keyword evidence="13 19" id="KW-1133">Transmembrane helix</keyword>
<evidence type="ECO:0000256" key="4">
    <source>
        <dbReference type="ARBA" id="ARBA00022527"/>
    </source>
</evidence>
<protein>
    <recommendedName>
        <fullName evidence="25">Protein kinase domain-containing protein</fullName>
    </recommendedName>
</protein>
<keyword evidence="15" id="KW-0675">Receptor</keyword>
<evidence type="ECO:0000256" key="19">
    <source>
        <dbReference type="SAM" id="Phobius"/>
    </source>
</evidence>
<dbReference type="Proteomes" id="UP001633002">
    <property type="component" value="Unassembled WGS sequence"/>
</dbReference>
<dbReference type="InterPro" id="IPR002346">
    <property type="entry name" value="Mopterin_DH_FAD-bd"/>
</dbReference>
<evidence type="ECO:0000256" key="12">
    <source>
        <dbReference type="ARBA" id="ARBA00022840"/>
    </source>
</evidence>
<dbReference type="Gene3D" id="3.30.365.10">
    <property type="entry name" value="Aldehyde oxidase/xanthine dehydrogenase, molybdopterin binding domain"/>
    <property type="match status" value="2"/>
</dbReference>
<dbReference type="GO" id="GO:0005524">
    <property type="term" value="F:ATP binding"/>
    <property type="evidence" value="ECO:0007669"/>
    <property type="project" value="UniProtKB-UniRule"/>
</dbReference>
<evidence type="ECO:0000256" key="8">
    <source>
        <dbReference type="ARBA" id="ARBA00022729"/>
    </source>
</evidence>
<evidence type="ECO:0000256" key="7">
    <source>
        <dbReference type="ARBA" id="ARBA00022692"/>
    </source>
</evidence>
<evidence type="ECO:0000256" key="3">
    <source>
        <dbReference type="ARBA" id="ARBA00022475"/>
    </source>
</evidence>
<evidence type="ECO:0000313" key="24">
    <source>
        <dbReference type="Proteomes" id="UP001633002"/>
    </source>
</evidence>
<dbReference type="Pfam" id="PF07714">
    <property type="entry name" value="PK_Tyr_Ser-Thr"/>
    <property type="match status" value="1"/>
</dbReference>
<dbReference type="InterPro" id="IPR005107">
    <property type="entry name" value="CO_DH_flav_C"/>
</dbReference>
<dbReference type="FunFam" id="3.80.10.10:FF:000299">
    <property type="entry name" value="Piriformospora indica-insensitive protein 2"/>
    <property type="match status" value="1"/>
</dbReference>
<evidence type="ECO:0000256" key="18">
    <source>
        <dbReference type="SAM" id="MobiDB-lite"/>
    </source>
</evidence>
<dbReference type="InterPro" id="IPR036884">
    <property type="entry name" value="2Fe-2S-bd_dom_sf"/>
</dbReference>
<evidence type="ECO:0000256" key="17">
    <source>
        <dbReference type="PROSITE-ProRule" id="PRU10141"/>
    </source>
</evidence>
<dbReference type="InterPro" id="IPR036318">
    <property type="entry name" value="FAD-bd_PCMH-like_sf"/>
</dbReference>
<keyword evidence="10 17" id="KW-0547">Nucleotide-binding</keyword>
<dbReference type="FunFam" id="3.30.200.20:FF:000039">
    <property type="entry name" value="receptor-like protein kinase FERONIA"/>
    <property type="match status" value="1"/>
</dbReference>
<dbReference type="InterPro" id="IPR011009">
    <property type="entry name" value="Kinase-like_dom_sf"/>
</dbReference>
<evidence type="ECO:0000256" key="9">
    <source>
        <dbReference type="ARBA" id="ARBA00022737"/>
    </source>
</evidence>
<dbReference type="SMART" id="SM01008">
    <property type="entry name" value="Ald_Xan_dh_C"/>
    <property type="match status" value="1"/>
</dbReference>
<dbReference type="Pfam" id="PF01315">
    <property type="entry name" value="Ald_Xan_dh_C"/>
    <property type="match status" value="1"/>
</dbReference>
<keyword evidence="7 19" id="KW-0812">Transmembrane</keyword>
<evidence type="ECO:0000259" key="22">
    <source>
        <dbReference type="PROSITE" id="PS51387"/>
    </source>
</evidence>
<dbReference type="SUPFAM" id="SSF56176">
    <property type="entry name" value="FAD-binding/transporter-associated domain-like"/>
    <property type="match status" value="1"/>
</dbReference>
<dbReference type="GO" id="GO:0005886">
    <property type="term" value="C:plasma membrane"/>
    <property type="evidence" value="ECO:0007669"/>
    <property type="project" value="UniProtKB-SubCell"/>
</dbReference>
<dbReference type="Pfam" id="PF02738">
    <property type="entry name" value="MoCoBD_1"/>
    <property type="match status" value="1"/>
</dbReference>
<dbReference type="InterPro" id="IPR016166">
    <property type="entry name" value="FAD-bd_PCMH"/>
</dbReference>
<feature type="domain" description="Protein kinase" evidence="21">
    <location>
        <begin position="595"/>
        <end position="890"/>
    </location>
</feature>
<evidence type="ECO:0000256" key="2">
    <source>
        <dbReference type="ARBA" id="ARBA00006849"/>
    </source>
</evidence>
<dbReference type="SUPFAM" id="SSF52047">
    <property type="entry name" value="RNI-like"/>
    <property type="match status" value="1"/>
</dbReference>
<evidence type="ECO:0000256" key="1">
    <source>
        <dbReference type="ARBA" id="ARBA00004251"/>
    </source>
</evidence>
<dbReference type="PROSITE" id="PS51387">
    <property type="entry name" value="FAD_PCMH"/>
    <property type="match status" value="1"/>
</dbReference>
<feature type="binding site" evidence="17">
    <location>
        <position position="623"/>
    </location>
    <ligand>
        <name>ATP</name>
        <dbReference type="ChEBI" id="CHEBI:30616"/>
    </ligand>
</feature>
<dbReference type="InterPro" id="IPR016169">
    <property type="entry name" value="FAD-bd_PCMH_sub2"/>
</dbReference>
<dbReference type="Gene3D" id="1.10.150.120">
    <property type="entry name" value="[2Fe-2S]-binding domain"/>
    <property type="match status" value="1"/>
</dbReference>
<dbReference type="FunFam" id="1.10.510.10:FF:000240">
    <property type="entry name" value="Lectin-domain containing receptor kinase A4.3"/>
    <property type="match status" value="1"/>
</dbReference>
<keyword evidence="5" id="KW-0433">Leucine-rich repeat</keyword>
<dbReference type="InterPro" id="IPR008271">
    <property type="entry name" value="Ser/Thr_kinase_AS"/>
</dbReference>
<dbReference type="SMART" id="SM00220">
    <property type="entry name" value="S_TKc"/>
    <property type="match status" value="1"/>
</dbReference>
<dbReference type="Gene3D" id="3.30.465.10">
    <property type="match status" value="1"/>
</dbReference>
<dbReference type="EMBL" id="JBJQOH010000008">
    <property type="protein sequence ID" value="KAL3677030.1"/>
    <property type="molecule type" value="Genomic_DNA"/>
</dbReference>
<dbReference type="PROSITE" id="PS00107">
    <property type="entry name" value="PROTEIN_KINASE_ATP"/>
    <property type="match status" value="1"/>
</dbReference>
<dbReference type="SUPFAM" id="SSF54665">
    <property type="entry name" value="CO dehydrogenase molybdoprotein N-domain-like"/>
    <property type="match status" value="1"/>
</dbReference>
<dbReference type="SUPFAM" id="SSF55447">
    <property type="entry name" value="CO dehydrogenase flavoprotein C-terminal domain-like"/>
    <property type="match status" value="1"/>
</dbReference>
<evidence type="ECO:0000256" key="5">
    <source>
        <dbReference type="ARBA" id="ARBA00022614"/>
    </source>
</evidence>
<comment type="similarity">
    <text evidence="2">Belongs to the xanthine dehydrogenase family.</text>
</comment>
<keyword evidence="11" id="KW-0418">Kinase</keyword>
<dbReference type="PROSITE" id="PS50011">
    <property type="entry name" value="PROTEIN_KINASE_DOM"/>
    <property type="match status" value="1"/>
</dbReference>
<keyword evidence="8 20" id="KW-0732">Signal</keyword>
<dbReference type="SUPFAM" id="SSF56003">
    <property type="entry name" value="Molybdenum cofactor-binding domain"/>
    <property type="match status" value="1"/>
</dbReference>
<dbReference type="InterPro" id="IPR032675">
    <property type="entry name" value="LRR_dom_sf"/>
</dbReference>
<dbReference type="InterPro" id="IPR008274">
    <property type="entry name" value="AldOxase/xan_DH_MoCoBD1"/>
</dbReference>
<dbReference type="Pfam" id="PF13855">
    <property type="entry name" value="LRR_8"/>
    <property type="match status" value="1"/>
</dbReference>
<dbReference type="Gene3D" id="3.80.10.10">
    <property type="entry name" value="Ribonuclease Inhibitor"/>
    <property type="match status" value="4"/>
</dbReference>
<evidence type="ECO:0000259" key="21">
    <source>
        <dbReference type="PROSITE" id="PS50011"/>
    </source>
</evidence>
<dbReference type="Gene3D" id="3.90.1170.50">
    <property type="entry name" value="Aldehyde oxidase/xanthine dehydrogenase, a/b hammerhead"/>
    <property type="match status" value="1"/>
</dbReference>
<feature type="region of interest" description="Disordered" evidence="18">
    <location>
        <begin position="1230"/>
        <end position="1267"/>
    </location>
</feature>
<keyword evidence="4" id="KW-0723">Serine/threonine-protein kinase</keyword>
<keyword evidence="16" id="KW-0325">Glycoprotein</keyword>
<dbReference type="InterPro" id="IPR037165">
    <property type="entry name" value="AldOxase/xan_DH_Mopterin-bd_sf"/>
</dbReference>
<comment type="caution">
    <text evidence="23">The sequence shown here is derived from an EMBL/GenBank/DDBJ whole genome shotgun (WGS) entry which is preliminary data.</text>
</comment>
<dbReference type="InterPro" id="IPR003591">
    <property type="entry name" value="Leu-rich_rpt_typical-subtyp"/>
</dbReference>
<dbReference type="Pfam" id="PF01799">
    <property type="entry name" value="Fer2_2"/>
    <property type="match status" value="1"/>
</dbReference>
<evidence type="ECO:0000256" key="6">
    <source>
        <dbReference type="ARBA" id="ARBA00022679"/>
    </source>
</evidence>
<evidence type="ECO:0000256" key="20">
    <source>
        <dbReference type="SAM" id="SignalP"/>
    </source>
</evidence>
<gene>
    <name evidence="23" type="ORF">R1sor_026978</name>
</gene>
<feature type="chain" id="PRO_5044887677" description="Protein kinase domain-containing protein" evidence="20">
    <location>
        <begin position="31"/>
        <end position="1480"/>
    </location>
</feature>
<keyword evidence="14 19" id="KW-0472">Membrane</keyword>
<dbReference type="InterPro" id="IPR017441">
    <property type="entry name" value="Protein_kinase_ATP_BS"/>
</dbReference>
<sequence>MSCGWRWDSVLVSFLLVCLIDLSKIPKGVAADIAPEEEDSLKILQEAFKLPEWVGDPCARGAVDWITCYNPPQGLNRVRRINLKDRNLTGEIPPAISSLRNISDIDFSFNTLTGPIPNLSNMTSLAKLDLEGNSVSGRLPHMTRLNNITDIILNGNNISGTIPASLFQRSSLHRLEMSMNPLLSGQLPKMDRLTSLTNLLLENCALNGTIPASLGSATKSNVLYFPNNNISGEIPDLSALTNLQWFDAGNNLLSGPIPTFDTVRDLHKVHLNSNDMNGTIPIEIFQQDSLQYFRVDHNPRLSGELPTQGSRLTVLEDFYVSDCNLTGPVPDYVKHWALINVMELQNNRFTSFPPDLRTCESLHVIKLSNNSISGPLPELPYGPGQDKDQKPLQYINMDKNNFSGEIPASWTQLKFAVGINIDNNKLSGVIPRAFGNLTNLQYLNMSRNAFSGPIPEEFVNLKTLEVLDLSNNHFNGTIPEVLLELPRLRELRLRNNSFTGIPAAFLTTTKAWNFTYDESDPNLKIIHRPDSSDTGKVVRVVAGVLAAVLAVLIIAFLTYLCSSKRKARRVVKAFRADLPETVQYFSLREINAITENFKTEVGKGGFGSVYYGKLPDNREVAVKVRSDSSPQGLMEFKNEIKLLSRLHHRNLVPLIGYCIDSKKQILVYVFMPKGTLQDHLYPFHKGSDEETAKPGWWTGQPLGWKTRLDILMNAAKGLEYLHKDCNPPVIHRDVKTSNILLTEKLEAKFGDLGISKQVAEAQAEMPNFTHSGVSTAIKGTIGYLDPEYYIRGKLTTKSDVFSFGVVLLETITGRRPQARNLPEGMSMVEWVAAADLKNEVDTVVDTSLGNQYNREGMRKVVKMALSCMAPMVEDRPEMRAIIRVLMDAYVMEIGETRHEKPQKAVKTYHVQWNDEPSPVTTTEGLKQGNEPHAVHTRLAGFHTTQCGFCTPGMAVSIAASLRKCSPKTQHGGMIGQPTSVEAQGTGPSWTHAKDFKPTVCIDISRIPERQCLVQTDSTLEVGAAVSLSKVLEILDDSRGPVFPQLADHLRKVASKHIRSRASIGGNLMLTQKHGFASDVATILLGAGARVTVASAENSTVIDLEESSPRSSGNAVSSINAAFLGIVQTSTPSGHEEPGSKVLHLRLAFGALGSRLPLRAGNTEKYLTGKVVNVDVLREAVRILREEIASSARDDKLHTAEYRESVAVAYLFQFLKPFITEANLDNPPSYGSGVDAVRDDDPNDNGEHTFADGNTAVENGSADKESGVQSFGRSVRLCSWTISPCRKGHYTRLSCPAEKPWRRLQVRMRQRALASPGAASFISVKDIPPNGQNIGMTNNLADSSDQVFAEDVVGFVGQPLGVMVADTYEHVMQAAAKVEVEYDETTLGPPILSLEEAVEKNSFKITVRPREHVSRVPPGSASVGDDLEKGDYRIEKAEVYAGWQYHVYLEPQTALSVPDEDDCITVYSPSQSPSFCNSLCQ</sequence>
<feature type="transmembrane region" description="Helical" evidence="19">
    <location>
        <begin position="537"/>
        <end position="560"/>
    </location>
</feature>
<dbReference type="InterPro" id="IPR000674">
    <property type="entry name" value="Ald_Oxase/Xan_DH_a/b"/>
</dbReference>
<keyword evidence="12 17" id="KW-0067">ATP-binding</keyword>
<reference evidence="23 24" key="1">
    <citation type="submission" date="2024-09" db="EMBL/GenBank/DDBJ databases">
        <title>Chromosome-scale assembly of Riccia sorocarpa.</title>
        <authorList>
            <person name="Paukszto L."/>
        </authorList>
    </citation>
    <scope>NUCLEOTIDE SEQUENCE [LARGE SCALE GENOMIC DNA]</scope>
    <source>
        <strain evidence="23">LP-2024</strain>
        <tissue evidence="23">Aerial parts of the thallus</tissue>
    </source>
</reference>
<dbReference type="InterPro" id="IPR000719">
    <property type="entry name" value="Prot_kinase_dom"/>
</dbReference>
<name>A0ABD3GG26_9MARC</name>
<keyword evidence="24" id="KW-1185">Reference proteome</keyword>
<evidence type="ECO:0000256" key="10">
    <source>
        <dbReference type="ARBA" id="ARBA00022741"/>
    </source>
</evidence>
<dbReference type="Gene3D" id="1.10.510.10">
    <property type="entry name" value="Transferase(Phosphotransferase) domain 1"/>
    <property type="match status" value="1"/>
</dbReference>
<dbReference type="SUPFAM" id="SSF47741">
    <property type="entry name" value="CO dehydrogenase ISP C-domain like"/>
    <property type="match status" value="1"/>
</dbReference>
<keyword evidence="3" id="KW-1003">Cell membrane</keyword>
<dbReference type="InterPro" id="IPR051716">
    <property type="entry name" value="Plant_RL_S/T_kinase"/>
</dbReference>
<evidence type="ECO:0008006" key="25">
    <source>
        <dbReference type="Google" id="ProtNLM"/>
    </source>
</evidence>
<keyword evidence="6" id="KW-0808">Transferase</keyword>
<dbReference type="SUPFAM" id="SSF52058">
    <property type="entry name" value="L domain-like"/>
    <property type="match status" value="1"/>
</dbReference>
<dbReference type="InterPro" id="IPR001245">
    <property type="entry name" value="Ser-Thr/Tyr_kinase_cat_dom"/>
</dbReference>
<feature type="signal peptide" evidence="20">
    <location>
        <begin position="1"/>
        <end position="30"/>
    </location>
</feature>
<feature type="compositionally biased region" description="Basic and acidic residues" evidence="18">
    <location>
        <begin position="1235"/>
        <end position="1249"/>
    </location>
</feature>
<dbReference type="PANTHER" id="PTHR48053:SF126">
    <property type="entry name" value="MDIS1-INTERACTING RECEPTOR LIKE KINASE 2-LIKE ISOFORM X1"/>
    <property type="match status" value="1"/>
</dbReference>
<dbReference type="Gene3D" id="3.30.390.50">
    <property type="entry name" value="CO dehydrogenase flavoprotein, C-terminal domain"/>
    <property type="match status" value="1"/>
</dbReference>
<dbReference type="InterPro" id="IPR036856">
    <property type="entry name" value="Ald_Oxase/Xan_DH_a/b_sf"/>
</dbReference>
<evidence type="ECO:0000313" key="23">
    <source>
        <dbReference type="EMBL" id="KAL3677030.1"/>
    </source>
</evidence>
<dbReference type="PROSITE" id="PS00108">
    <property type="entry name" value="PROTEIN_KINASE_ST"/>
    <property type="match status" value="1"/>
</dbReference>
<accession>A0ABD3GG26</accession>
<evidence type="ECO:0000256" key="15">
    <source>
        <dbReference type="ARBA" id="ARBA00023170"/>
    </source>
</evidence>
<dbReference type="GO" id="GO:0004674">
    <property type="term" value="F:protein serine/threonine kinase activity"/>
    <property type="evidence" value="ECO:0007669"/>
    <property type="project" value="UniProtKB-KW"/>
</dbReference>
<comment type="subcellular location">
    <subcellularLocation>
        <location evidence="1">Cell membrane</location>
        <topology evidence="1">Single-pass type I membrane protein</topology>
    </subcellularLocation>
</comment>
<dbReference type="InterPro" id="IPR002888">
    <property type="entry name" value="2Fe-2S-bd"/>
</dbReference>
<dbReference type="SUPFAM" id="SSF56112">
    <property type="entry name" value="Protein kinase-like (PK-like)"/>
    <property type="match status" value="1"/>
</dbReference>
<keyword evidence="9" id="KW-0677">Repeat</keyword>
<evidence type="ECO:0000256" key="16">
    <source>
        <dbReference type="ARBA" id="ARBA00023180"/>
    </source>
</evidence>
<dbReference type="Pfam" id="PF00941">
    <property type="entry name" value="FAD_binding_5"/>
    <property type="match status" value="1"/>
</dbReference>
<dbReference type="PANTHER" id="PTHR48053">
    <property type="entry name" value="LEUCINE RICH REPEAT FAMILY PROTEIN, EXPRESSED"/>
    <property type="match status" value="1"/>
</dbReference>
<dbReference type="Pfam" id="PF03450">
    <property type="entry name" value="CO_deh_flav_C"/>
    <property type="match status" value="1"/>
</dbReference>
<dbReference type="Gene3D" id="3.30.200.20">
    <property type="entry name" value="Phosphorylase Kinase, domain 1"/>
    <property type="match status" value="1"/>
</dbReference>